<dbReference type="AlphaFoldDB" id="A0A7E4VLR2"/>
<name>A0A7E4VLR2_PANRE</name>
<dbReference type="WBParaSite" id="Pan_g2266.t1">
    <property type="protein sequence ID" value="Pan_g2266.t1"/>
    <property type="gene ID" value="Pan_g2266"/>
</dbReference>
<organism evidence="2 3">
    <name type="scientific">Panagrellus redivivus</name>
    <name type="common">Microworm</name>
    <dbReference type="NCBI Taxonomy" id="6233"/>
    <lineage>
        <taxon>Eukaryota</taxon>
        <taxon>Metazoa</taxon>
        <taxon>Ecdysozoa</taxon>
        <taxon>Nematoda</taxon>
        <taxon>Chromadorea</taxon>
        <taxon>Rhabditida</taxon>
        <taxon>Tylenchina</taxon>
        <taxon>Panagrolaimomorpha</taxon>
        <taxon>Panagrolaimoidea</taxon>
        <taxon>Panagrolaimidae</taxon>
        <taxon>Panagrellus</taxon>
    </lineage>
</organism>
<evidence type="ECO:0000313" key="2">
    <source>
        <dbReference type="Proteomes" id="UP000492821"/>
    </source>
</evidence>
<feature type="chain" id="PRO_5028921984" evidence="1">
    <location>
        <begin position="20"/>
        <end position="191"/>
    </location>
</feature>
<reference evidence="2" key="1">
    <citation type="journal article" date="2013" name="Genetics">
        <title>The draft genome and transcriptome of Panagrellus redivivus are shaped by the harsh demands of a free-living lifestyle.</title>
        <authorList>
            <person name="Srinivasan J."/>
            <person name="Dillman A.R."/>
            <person name="Macchietto M.G."/>
            <person name="Heikkinen L."/>
            <person name="Lakso M."/>
            <person name="Fracchia K.M."/>
            <person name="Antoshechkin I."/>
            <person name="Mortazavi A."/>
            <person name="Wong G."/>
            <person name="Sternberg P.W."/>
        </authorList>
    </citation>
    <scope>NUCLEOTIDE SEQUENCE [LARGE SCALE GENOMIC DNA]</scope>
    <source>
        <strain evidence="2">MT8872</strain>
    </source>
</reference>
<feature type="signal peptide" evidence="1">
    <location>
        <begin position="1"/>
        <end position="19"/>
    </location>
</feature>
<keyword evidence="2" id="KW-1185">Reference proteome</keyword>
<accession>A0A7E4VLR2</accession>
<proteinExistence type="predicted"/>
<reference evidence="3" key="2">
    <citation type="submission" date="2020-10" db="UniProtKB">
        <authorList>
            <consortium name="WormBaseParasite"/>
        </authorList>
    </citation>
    <scope>IDENTIFICATION</scope>
</reference>
<evidence type="ECO:0000256" key="1">
    <source>
        <dbReference type="SAM" id="SignalP"/>
    </source>
</evidence>
<dbReference type="Proteomes" id="UP000492821">
    <property type="component" value="Unassembled WGS sequence"/>
</dbReference>
<keyword evidence="1" id="KW-0732">Signal</keyword>
<protein>
    <submittedName>
        <fullName evidence="3">Neur_chan_LBD domain-containing protein</fullName>
    </submittedName>
</protein>
<sequence length="191" mass="22810">MSIRICILLCLVILTECRSRPPVIIRSIPTLEEVGLTPVDYTNQTQIKDRFFLDHEKYFMRVYGEFFCDGWPYRKRPKDPIEFWNNNDPFPETLIRHGYLDDNGVLDIVLQDYDYITGPRLEVQFFMNYTCGCQSKFVSRYYAMKWQLSYPDPEEAKKWPFSVGKICLDRHCTYSEYWRWDSQICTFVGPG</sequence>
<evidence type="ECO:0000313" key="3">
    <source>
        <dbReference type="WBParaSite" id="Pan_g2266.t1"/>
    </source>
</evidence>